<evidence type="ECO:0000313" key="3">
    <source>
        <dbReference type="Proteomes" id="UP001371218"/>
    </source>
</evidence>
<evidence type="ECO:0000313" key="2">
    <source>
        <dbReference type="EMBL" id="MEK8030649.1"/>
    </source>
</evidence>
<organism evidence="2 3">
    <name type="scientific">Ideonella lacteola</name>
    <dbReference type="NCBI Taxonomy" id="2984193"/>
    <lineage>
        <taxon>Bacteria</taxon>
        <taxon>Pseudomonadati</taxon>
        <taxon>Pseudomonadota</taxon>
        <taxon>Betaproteobacteria</taxon>
        <taxon>Burkholderiales</taxon>
        <taxon>Sphaerotilaceae</taxon>
        <taxon>Ideonella</taxon>
    </lineage>
</organism>
<feature type="domain" description="Glycosyltransferase subfamily 4-like N-terminal" evidence="1">
    <location>
        <begin position="36"/>
        <end position="204"/>
    </location>
</feature>
<accession>A0ABU9BLI8</accession>
<keyword evidence="3" id="KW-1185">Reference proteome</keyword>
<name>A0ABU9BLI8_9BURK</name>
<proteinExistence type="predicted"/>
<dbReference type="SUPFAM" id="SSF53756">
    <property type="entry name" value="UDP-Glycosyltransferase/glycogen phosphorylase"/>
    <property type="match status" value="1"/>
</dbReference>
<protein>
    <submittedName>
        <fullName evidence="2">Glycosyltransferase</fullName>
    </submittedName>
</protein>
<sequence>MDLSSPTAPHTFAPSTMAAPRCLVVTFNRLVPADQGNARRIMQMVRLYKNQGFEVDLLYHNEEGFDPALSHALAGEFARVTVVRSRAPKHILPGHVCRIVDWYDKGLEAAARDMHRLRGYNVVHVNYVWYSPLLEQFGSDVVKVLDTHDVFGERRAKYTAAGMKPQWFSTTYADEDVALRRADAALAIQKEEAAELAARGHRNILYLPYVEPALRPFQPRGGDRPLTFGYLGSGNDWNILSMAEFLSKMQARGVAFPHPIVVAGGVCRHVRDGSGVIKLGFVQELHTFYDAIDVALNPMVGGTGLKIKTVEPLCYGKPVLTTLPGAQGLTHLWQLPMFDDNHGLVDYMFEHFGRGSGAESVEKLSQMAASTRRALDAEYDGQVDRLARWLASRV</sequence>
<gene>
    <name evidence="2" type="ORF">AACH06_07400</name>
</gene>
<comment type="caution">
    <text evidence="2">The sequence shown here is derived from an EMBL/GenBank/DDBJ whole genome shotgun (WGS) entry which is preliminary data.</text>
</comment>
<dbReference type="Pfam" id="PF13579">
    <property type="entry name" value="Glyco_trans_4_4"/>
    <property type="match status" value="1"/>
</dbReference>
<dbReference type="InterPro" id="IPR028098">
    <property type="entry name" value="Glyco_trans_4-like_N"/>
</dbReference>
<dbReference type="RefSeq" id="WP_341425009.1">
    <property type="nucleotide sequence ID" value="NZ_JBBUTG010000003.1"/>
</dbReference>
<dbReference type="Pfam" id="PF13692">
    <property type="entry name" value="Glyco_trans_1_4"/>
    <property type="match status" value="1"/>
</dbReference>
<dbReference type="Proteomes" id="UP001371218">
    <property type="component" value="Unassembled WGS sequence"/>
</dbReference>
<dbReference type="EMBL" id="JBBUTG010000003">
    <property type="protein sequence ID" value="MEK8030649.1"/>
    <property type="molecule type" value="Genomic_DNA"/>
</dbReference>
<reference evidence="2 3" key="1">
    <citation type="submission" date="2024-04" db="EMBL/GenBank/DDBJ databases">
        <title>Novel species of the genus Ideonella isolated from streams.</title>
        <authorList>
            <person name="Lu H."/>
        </authorList>
    </citation>
    <scope>NUCLEOTIDE SEQUENCE [LARGE SCALE GENOMIC DNA]</scope>
    <source>
        <strain evidence="2 3">DXS29W</strain>
    </source>
</reference>
<evidence type="ECO:0000259" key="1">
    <source>
        <dbReference type="Pfam" id="PF13579"/>
    </source>
</evidence>